<name>A0A8J3YWV4_9ACTN</name>
<dbReference type="NCBIfam" id="TIGR00379">
    <property type="entry name" value="cobB"/>
    <property type="match status" value="1"/>
</dbReference>
<keyword evidence="11" id="KW-1185">Reference proteome</keyword>
<dbReference type="AlphaFoldDB" id="A0A8J3YWV4"/>
<sequence length="886" mass="87379">MGAIPRLVISAPSSGHGKTAVSVGLLAAFAARGLRATGFKVGPDYVDAAYLGLAAGRPGRNLDPRLVGASRIGPLFAHGAAGAEISVVEGTMGLFDGLTSRTDGESTAQIAGLLRAPVILVVDVGAMGQSAAAVVHGFRSYDELLWLGGVILTRVMSSRHEHLLRESLADIGVPVLGSIRRSDLATLGPGGSALPPREHGLAPAVQRGLEALRGVRRLGELMTASVDLDRALMLARSAPQMSAEPWSPEGALVDALSSGDLARPHVLHRRPLIAVASRYGYPETPELIRAAGADVVSFDPLRDERLPEGTDGLVVPGGLPESYADQLSANERLREEVRALARSGRPVVAEGAGLVWLMRELDGRPMCGVLDGSARSADRYVVGYREATAAADSILHRRGATVVGHKLHRTLVTPRSGSRAAWQWAGGHPEGYVQGAIHASYLSVHWAGSPQIATRLAAAAAGPEPQPAAGPAWGPVDHSGYMRPKELPVSAIVAPEQSDVMSAEEIAAAHASDSAGRPAPVLTKEPAPAATPASAPVTPAFGPASASAPVPASASGTASAPAGSRAVSAPAPVSPAPAASPVGLAQTHPGVVTAPASASAPAAGRGTTGSHLGWPELPTVGSLIAPSGRSGASEASPAAGSARVESAAPASAPVTPAAPASAPVTPAGSPAAATSGASRVPAAPSSAPPAFEGSAAAAAPVTPSGGAPAAGPHTEGAPPARSAASDQAAPTASPAGRPSPATPATPAGAAGSAGSAAPVTPASEPAAVGRPGSPGVAAPNGPAAPLSAASGPAPTGATGTAGAAAHTGSAGSASGPASASRAAGEPTTRPTTQPTTRPAGSDGAGDEQDRGDGDTPTTRLADDAPTVLVRDPDEEPRNRARPVDTA</sequence>
<evidence type="ECO:0000256" key="5">
    <source>
        <dbReference type="ARBA" id="ARBA00022842"/>
    </source>
</evidence>
<dbReference type="PANTHER" id="PTHR43873">
    <property type="entry name" value="COBYRINATE A,C-DIAMIDE SYNTHASE"/>
    <property type="match status" value="1"/>
</dbReference>
<evidence type="ECO:0000256" key="3">
    <source>
        <dbReference type="ARBA" id="ARBA00022741"/>
    </source>
</evidence>
<dbReference type="InterPro" id="IPR029062">
    <property type="entry name" value="Class_I_gatase-like"/>
</dbReference>
<dbReference type="InterPro" id="IPR027417">
    <property type="entry name" value="P-loop_NTPase"/>
</dbReference>
<keyword evidence="6" id="KW-0315">Glutamine amidotransferase</keyword>
<gene>
    <name evidence="10" type="ORF">Val02_90580</name>
</gene>
<feature type="region of interest" description="Disordered" evidence="7">
    <location>
        <begin position="507"/>
        <end position="886"/>
    </location>
</feature>
<dbReference type="Pfam" id="PF01656">
    <property type="entry name" value="CbiA"/>
    <property type="match status" value="1"/>
</dbReference>
<dbReference type="Proteomes" id="UP000619260">
    <property type="component" value="Unassembled WGS sequence"/>
</dbReference>
<dbReference type="GO" id="GO:0005524">
    <property type="term" value="F:ATP binding"/>
    <property type="evidence" value="ECO:0007669"/>
    <property type="project" value="UniProtKB-KW"/>
</dbReference>
<keyword evidence="3" id="KW-0547">Nucleotide-binding</keyword>
<evidence type="ECO:0000256" key="1">
    <source>
        <dbReference type="ARBA" id="ARBA00001946"/>
    </source>
</evidence>
<feature type="domain" description="CobB/CobQ-like glutamine amidotransferase" evidence="9">
    <location>
        <begin position="287"/>
        <end position="448"/>
    </location>
</feature>
<proteinExistence type="predicted"/>
<protein>
    <recommendedName>
        <fullName evidence="12">Cobyrinic acid a,c-diamide synthase</fullName>
    </recommendedName>
</protein>
<dbReference type="RefSeq" id="WP_203905569.1">
    <property type="nucleotide sequence ID" value="NZ_BOPF01000066.1"/>
</dbReference>
<evidence type="ECO:0000256" key="7">
    <source>
        <dbReference type="SAM" id="MobiDB-lite"/>
    </source>
</evidence>
<dbReference type="PROSITE" id="PS51274">
    <property type="entry name" value="GATASE_COBBQ"/>
    <property type="match status" value="1"/>
</dbReference>
<dbReference type="PANTHER" id="PTHR43873:SF1">
    <property type="entry name" value="COBYRINATE A,C-DIAMIDE SYNTHASE"/>
    <property type="match status" value="1"/>
</dbReference>
<reference evidence="10" key="1">
    <citation type="submission" date="2021-01" db="EMBL/GenBank/DDBJ databases">
        <title>Whole genome shotgun sequence of Virgisporangium aliadipatigenens NBRC 105644.</title>
        <authorList>
            <person name="Komaki H."/>
            <person name="Tamura T."/>
        </authorList>
    </citation>
    <scope>NUCLEOTIDE SEQUENCE</scope>
    <source>
        <strain evidence="10">NBRC 105644</strain>
    </source>
</reference>
<dbReference type="Gene3D" id="3.40.50.880">
    <property type="match status" value="1"/>
</dbReference>
<evidence type="ECO:0000256" key="4">
    <source>
        <dbReference type="ARBA" id="ARBA00022840"/>
    </source>
</evidence>
<feature type="compositionally biased region" description="Low complexity" evidence="7">
    <location>
        <begin position="728"/>
        <end position="762"/>
    </location>
</feature>
<accession>A0A8J3YWV4</accession>
<evidence type="ECO:0008006" key="12">
    <source>
        <dbReference type="Google" id="ProtNLM"/>
    </source>
</evidence>
<feature type="compositionally biased region" description="Low complexity" evidence="7">
    <location>
        <begin position="526"/>
        <end position="582"/>
    </location>
</feature>
<dbReference type="GO" id="GO:0042242">
    <property type="term" value="F:cobyrinic acid a,c-diamide synthase activity"/>
    <property type="evidence" value="ECO:0007669"/>
    <property type="project" value="InterPro"/>
</dbReference>
<comment type="caution">
    <text evidence="10">The sequence shown here is derived from an EMBL/GenBank/DDBJ whole genome shotgun (WGS) entry which is preliminary data.</text>
</comment>
<evidence type="ECO:0000313" key="11">
    <source>
        <dbReference type="Proteomes" id="UP000619260"/>
    </source>
</evidence>
<evidence type="ECO:0000256" key="2">
    <source>
        <dbReference type="ARBA" id="ARBA00022598"/>
    </source>
</evidence>
<keyword evidence="2" id="KW-0436">Ligase</keyword>
<evidence type="ECO:0000313" key="10">
    <source>
        <dbReference type="EMBL" id="GIJ52172.1"/>
    </source>
</evidence>
<dbReference type="SUPFAM" id="SSF52317">
    <property type="entry name" value="Class I glutamine amidotransferase-like"/>
    <property type="match status" value="1"/>
</dbReference>
<dbReference type="InterPro" id="IPR011698">
    <property type="entry name" value="GATase_3"/>
</dbReference>
<feature type="compositionally biased region" description="Low complexity" evidence="7">
    <location>
        <begin position="589"/>
        <end position="610"/>
    </location>
</feature>
<dbReference type="Gene3D" id="3.40.50.300">
    <property type="entry name" value="P-loop containing nucleotide triphosphate hydrolases"/>
    <property type="match status" value="1"/>
</dbReference>
<organism evidence="10 11">
    <name type="scientific">Virgisporangium aliadipatigenens</name>
    <dbReference type="NCBI Taxonomy" id="741659"/>
    <lineage>
        <taxon>Bacteria</taxon>
        <taxon>Bacillati</taxon>
        <taxon>Actinomycetota</taxon>
        <taxon>Actinomycetes</taxon>
        <taxon>Micromonosporales</taxon>
        <taxon>Micromonosporaceae</taxon>
        <taxon>Virgisporangium</taxon>
    </lineage>
</organism>
<feature type="compositionally biased region" description="Basic and acidic residues" evidence="7">
    <location>
        <begin position="875"/>
        <end position="886"/>
    </location>
</feature>
<evidence type="ECO:0000259" key="8">
    <source>
        <dbReference type="Pfam" id="PF01656"/>
    </source>
</evidence>
<dbReference type="Pfam" id="PF07685">
    <property type="entry name" value="GATase_3"/>
    <property type="match status" value="1"/>
</dbReference>
<dbReference type="SUPFAM" id="SSF52540">
    <property type="entry name" value="P-loop containing nucleoside triphosphate hydrolases"/>
    <property type="match status" value="1"/>
</dbReference>
<feature type="compositionally biased region" description="Low complexity" evidence="7">
    <location>
        <begin position="771"/>
        <end position="838"/>
    </location>
</feature>
<evidence type="ECO:0000256" key="6">
    <source>
        <dbReference type="ARBA" id="ARBA00022962"/>
    </source>
</evidence>
<comment type="cofactor">
    <cofactor evidence="1">
        <name>Mg(2+)</name>
        <dbReference type="ChEBI" id="CHEBI:18420"/>
    </cofactor>
</comment>
<dbReference type="InterPro" id="IPR004484">
    <property type="entry name" value="CbiA/CobB_synth"/>
</dbReference>
<feature type="domain" description="CobQ/CobB/MinD/ParA nucleotide binding" evidence="8">
    <location>
        <begin position="8"/>
        <end position="183"/>
    </location>
</feature>
<keyword evidence="5" id="KW-0460">Magnesium</keyword>
<feature type="compositionally biased region" description="Low complexity" evidence="7">
    <location>
        <begin position="625"/>
        <end position="700"/>
    </location>
</feature>
<evidence type="ECO:0000259" key="9">
    <source>
        <dbReference type="Pfam" id="PF07685"/>
    </source>
</evidence>
<dbReference type="NCBIfam" id="NF002204">
    <property type="entry name" value="PRK01077.1"/>
    <property type="match status" value="1"/>
</dbReference>
<keyword evidence="4" id="KW-0067">ATP-binding</keyword>
<dbReference type="EMBL" id="BOPF01000066">
    <property type="protein sequence ID" value="GIJ52172.1"/>
    <property type="molecule type" value="Genomic_DNA"/>
</dbReference>
<dbReference type="InterPro" id="IPR002586">
    <property type="entry name" value="CobQ/CobB/MinD/ParA_Nub-bd_dom"/>
</dbReference>